<dbReference type="GO" id="GO:0031461">
    <property type="term" value="C:cullin-RING ubiquitin ligase complex"/>
    <property type="evidence" value="ECO:0000318"/>
    <property type="project" value="GO_Central"/>
</dbReference>
<proteinExistence type="inferred from homology"/>
<dbReference type="Pfam" id="PF01466">
    <property type="entry name" value="Skp1"/>
    <property type="match status" value="1"/>
</dbReference>
<feature type="domain" description="SKP1 component POZ" evidence="6">
    <location>
        <begin position="232"/>
        <end position="293"/>
    </location>
</feature>
<dbReference type="CDD" id="cd18322">
    <property type="entry name" value="BTB_POZ_SKP1"/>
    <property type="match status" value="1"/>
</dbReference>
<dbReference type="InterPro" id="IPR016072">
    <property type="entry name" value="Skp1_comp_dimer"/>
</dbReference>
<sequence length="368" mass="42557">MVISLEEGWNVMQDGINNILEGLPEPQFTSDGYMILYTTIYTMCTQRPPHEYSEQLYEKYKETFEEYIKSTVLPSLRENKDELLLRELLIRWSNHKIMTKLLSRIFCYLDRFHIPRKWGLPSLEETGFLSFYHLVYDEVKKQVMDAILAMIDWRQAGEPIDQTLVNNALAFYSEIGESTRRNDPKHFAETMIKEKSTFYYDEGSNWIASSIFMDNTPEVMKMHYSPTGSSRKINLISSDGDMFEVDYDVALMSKTIEDAIETDPTGDVNCISLSLVSSKILAMVIEYCKKHKNAQMSDVDLMDWDVEFVNVHYTTLFDLVLSSNYMNINSLYNLVGGKIGDMIKGKTAGEIAQLFDIKDVCTQEEQNQ</sequence>
<evidence type="ECO:0000259" key="6">
    <source>
        <dbReference type="Pfam" id="PF03931"/>
    </source>
</evidence>
<dbReference type="InterPro" id="IPR016073">
    <property type="entry name" value="Skp1_comp_POZ"/>
</dbReference>
<dbReference type="GO" id="GO:0006511">
    <property type="term" value="P:ubiquitin-dependent protein catabolic process"/>
    <property type="evidence" value="ECO:0007669"/>
    <property type="project" value="InterPro"/>
</dbReference>
<dbReference type="AlphaFoldDB" id="A0A072URG7"/>
<dbReference type="FunFam" id="1.20.1310.10:FF:000021">
    <property type="entry name" value="Cullin-1, putative"/>
    <property type="match status" value="1"/>
</dbReference>
<feature type="domain" description="SKP1 component dimerisation" evidence="5">
    <location>
        <begin position="330"/>
        <end position="366"/>
    </location>
</feature>
<evidence type="ECO:0000256" key="1">
    <source>
        <dbReference type="ARBA" id="ARBA00004906"/>
    </source>
</evidence>
<dbReference type="InterPro" id="IPR001373">
    <property type="entry name" value="Cullin_N"/>
</dbReference>
<dbReference type="SMART" id="SM00512">
    <property type="entry name" value="Skp1"/>
    <property type="match status" value="1"/>
</dbReference>
<dbReference type="InterPro" id="IPR011333">
    <property type="entry name" value="SKP1/BTB/POZ_sf"/>
</dbReference>
<reference evidence="8" key="3">
    <citation type="submission" date="2015-04" db="UniProtKB">
        <authorList>
            <consortium name="EnsemblPlants"/>
        </authorList>
    </citation>
    <scope>IDENTIFICATION</scope>
    <source>
        <strain evidence="8">cv. Jemalong A17</strain>
    </source>
</reference>
<name>A0A072URG7_MEDTR</name>
<comment type="pathway">
    <text evidence="1">Protein modification; protein ubiquitination.</text>
</comment>
<dbReference type="OrthoDB" id="1421443at2759"/>
<dbReference type="GO" id="GO:0031625">
    <property type="term" value="F:ubiquitin protein ligase binding"/>
    <property type="evidence" value="ECO:0000318"/>
    <property type="project" value="GO_Central"/>
</dbReference>
<gene>
    <name evidence="8" type="primary">25494071</name>
    <name evidence="7" type="ordered locus">MTR_4g119422</name>
</gene>
<evidence type="ECO:0000313" key="7">
    <source>
        <dbReference type="EMBL" id="KEH32282.1"/>
    </source>
</evidence>
<dbReference type="InterPro" id="IPR045093">
    <property type="entry name" value="Cullin"/>
</dbReference>
<dbReference type="Pfam" id="PF03931">
    <property type="entry name" value="Skp1_POZ"/>
    <property type="match status" value="1"/>
</dbReference>
<reference evidence="7 9" key="1">
    <citation type="journal article" date="2011" name="Nature">
        <title>The Medicago genome provides insight into the evolution of rhizobial symbioses.</title>
        <authorList>
            <person name="Young N.D."/>
            <person name="Debelle F."/>
            <person name="Oldroyd G.E."/>
            <person name="Geurts R."/>
            <person name="Cannon S.B."/>
            <person name="Udvardi M.K."/>
            <person name="Benedito V.A."/>
            <person name="Mayer K.F."/>
            <person name="Gouzy J."/>
            <person name="Schoof H."/>
            <person name="Van de Peer Y."/>
            <person name="Proost S."/>
            <person name="Cook D.R."/>
            <person name="Meyers B.C."/>
            <person name="Spannagl M."/>
            <person name="Cheung F."/>
            <person name="De Mita S."/>
            <person name="Krishnakumar V."/>
            <person name="Gundlach H."/>
            <person name="Zhou S."/>
            <person name="Mudge J."/>
            <person name="Bharti A.K."/>
            <person name="Murray J.D."/>
            <person name="Naoumkina M.A."/>
            <person name="Rosen B."/>
            <person name="Silverstein K.A."/>
            <person name="Tang H."/>
            <person name="Rombauts S."/>
            <person name="Zhao P.X."/>
            <person name="Zhou P."/>
            <person name="Barbe V."/>
            <person name="Bardou P."/>
            <person name="Bechner M."/>
            <person name="Bellec A."/>
            <person name="Berger A."/>
            <person name="Berges H."/>
            <person name="Bidwell S."/>
            <person name="Bisseling T."/>
            <person name="Choisne N."/>
            <person name="Couloux A."/>
            <person name="Denny R."/>
            <person name="Deshpande S."/>
            <person name="Dai X."/>
            <person name="Doyle J.J."/>
            <person name="Dudez A.M."/>
            <person name="Farmer A.D."/>
            <person name="Fouteau S."/>
            <person name="Franken C."/>
            <person name="Gibelin C."/>
            <person name="Gish J."/>
            <person name="Goldstein S."/>
            <person name="Gonzalez A.J."/>
            <person name="Green P.J."/>
            <person name="Hallab A."/>
            <person name="Hartog M."/>
            <person name="Hua A."/>
            <person name="Humphray S.J."/>
            <person name="Jeong D.H."/>
            <person name="Jing Y."/>
            <person name="Jocker A."/>
            <person name="Kenton S.M."/>
            <person name="Kim D.J."/>
            <person name="Klee K."/>
            <person name="Lai H."/>
            <person name="Lang C."/>
            <person name="Lin S."/>
            <person name="Macmil S.L."/>
            <person name="Magdelenat G."/>
            <person name="Matthews L."/>
            <person name="McCorrison J."/>
            <person name="Monaghan E.L."/>
            <person name="Mun J.H."/>
            <person name="Najar F.Z."/>
            <person name="Nicholson C."/>
            <person name="Noirot C."/>
            <person name="O'Bleness M."/>
            <person name="Paule C.R."/>
            <person name="Poulain J."/>
            <person name="Prion F."/>
            <person name="Qin B."/>
            <person name="Qu C."/>
            <person name="Retzel E.F."/>
            <person name="Riddle C."/>
            <person name="Sallet E."/>
            <person name="Samain S."/>
            <person name="Samson N."/>
            <person name="Sanders I."/>
            <person name="Saurat O."/>
            <person name="Scarpelli C."/>
            <person name="Schiex T."/>
            <person name="Segurens B."/>
            <person name="Severin A.J."/>
            <person name="Sherrier D.J."/>
            <person name="Shi R."/>
            <person name="Sims S."/>
            <person name="Singer S.R."/>
            <person name="Sinharoy S."/>
            <person name="Sterck L."/>
            <person name="Viollet A."/>
            <person name="Wang B.B."/>
            <person name="Wang K."/>
            <person name="Wang M."/>
            <person name="Wang X."/>
            <person name="Warfsmann J."/>
            <person name="Weissenbach J."/>
            <person name="White D.D."/>
            <person name="White J.D."/>
            <person name="Wiley G.B."/>
            <person name="Wincker P."/>
            <person name="Xing Y."/>
            <person name="Yang L."/>
            <person name="Yao Z."/>
            <person name="Ying F."/>
            <person name="Zhai J."/>
            <person name="Zhou L."/>
            <person name="Zuber A."/>
            <person name="Denarie J."/>
            <person name="Dixon R.A."/>
            <person name="May G.D."/>
            <person name="Schwartz D.C."/>
            <person name="Rogers J."/>
            <person name="Quetier F."/>
            <person name="Town C.D."/>
            <person name="Roe B.A."/>
        </authorList>
    </citation>
    <scope>NUCLEOTIDE SEQUENCE [LARGE SCALE GENOMIC DNA]</scope>
    <source>
        <strain evidence="7">A17</strain>
        <strain evidence="8 9">cv. Jemalong A17</strain>
    </source>
</reference>
<dbReference type="SUPFAM" id="SSF54695">
    <property type="entry name" value="POZ domain"/>
    <property type="match status" value="1"/>
</dbReference>
<dbReference type="EMBL" id="CM001220">
    <property type="protein sequence ID" value="KEH32282.1"/>
    <property type="molecule type" value="Genomic_DNA"/>
</dbReference>
<dbReference type="InterPro" id="IPR016159">
    <property type="entry name" value="Cullin_repeat-like_dom_sf"/>
</dbReference>
<dbReference type="EnsemblPlants" id="KEH32282">
    <property type="protein sequence ID" value="KEH32282"/>
    <property type="gene ID" value="MTR_4g119422"/>
</dbReference>
<evidence type="ECO:0000313" key="8">
    <source>
        <dbReference type="EnsemblPlants" id="KEH32282"/>
    </source>
</evidence>
<evidence type="ECO:0000259" key="5">
    <source>
        <dbReference type="Pfam" id="PF01466"/>
    </source>
</evidence>
<dbReference type="SUPFAM" id="SSF74788">
    <property type="entry name" value="Cullin repeat-like"/>
    <property type="match status" value="1"/>
</dbReference>
<dbReference type="KEGG" id="mtr:25494071"/>
<feature type="domain" description="Cullin N-terminal" evidence="4">
    <location>
        <begin position="9"/>
        <end position="210"/>
    </location>
</feature>
<accession>A0A072URG7</accession>
<reference evidence="7 9" key="2">
    <citation type="journal article" date="2014" name="BMC Genomics">
        <title>An improved genome release (version Mt4.0) for the model legume Medicago truncatula.</title>
        <authorList>
            <person name="Tang H."/>
            <person name="Krishnakumar V."/>
            <person name="Bidwell S."/>
            <person name="Rosen B."/>
            <person name="Chan A."/>
            <person name="Zhou S."/>
            <person name="Gentzbittel L."/>
            <person name="Childs K.L."/>
            <person name="Yandell M."/>
            <person name="Gundlach H."/>
            <person name="Mayer K.F."/>
            <person name="Schwartz D.C."/>
            <person name="Town C.D."/>
        </authorList>
    </citation>
    <scope>GENOME REANNOTATION</scope>
    <source>
        <strain evidence="7">A17</strain>
        <strain evidence="8 9">cv. Jemalong A17</strain>
    </source>
</reference>
<dbReference type="GO" id="GO:0016567">
    <property type="term" value="P:protein ubiquitination"/>
    <property type="evidence" value="ECO:0000318"/>
    <property type="project" value="GO_Central"/>
</dbReference>
<evidence type="ECO:0000313" key="9">
    <source>
        <dbReference type="Proteomes" id="UP000002051"/>
    </source>
</evidence>
<dbReference type="SUPFAM" id="SSF81382">
    <property type="entry name" value="Skp1 dimerisation domain-like"/>
    <property type="match status" value="1"/>
</dbReference>
<dbReference type="Gene3D" id="1.20.1310.10">
    <property type="entry name" value="Cullin Repeats"/>
    <property type="match status" value="2"/>
</dbReference>
<evidence type="ECO:0000256" key="2">
    <source>
        <dbReference type="ARBA" id="ARBA00006019"/>
    </source>
</evidence>
<dbReference type="PANTHER" id="PTHR11932">
    <property type="entry name" value="CULLIN"/>
    <property type="match status" value="1"/>
</dbReference>
<dbReference type="Gene3D" id="3.30.710.10">
    <property type="entry name" value="Potassium Channel Kv1.1, Chain A"/>
    <property type="match status" value="1"/>
</dbReference>
<evidence type="ECO:0000259" key="4">
    <source>
        <dbReference type="Pfam" id="PF00888"/>
    </source>
</evidence>
<dbReference type="InterPro" id="IPR001232">
    <property type="entry name" value="SKP1-like"/>
</dbReference>
<comment type="similarity">
    <text evidence="3">Belongs to the SKP1 family.</text>
</comment>
<organism evidence="7 9">
    <name type="scientific">Medicago truncatula</name>
    <name type="common">Barrel medic</name>
    <name type="synonym">Medicago tribuloides</name>
    <dbReference type="NCBI Taxonomy" id="3880"/>
    <lineage>
        <taxon>Eukaryota</taxon>
        <taxon>Viridiplantae</taxon>
        <taxon>Streptophyta</taxon>
        <taxon>Embryophyta</taxon>
        <taxon>Tracheophyta</taxon>
        <taxon>Spermatophyta</taxon>
        <taxon>Magnoliopsida</taxon>
        <taxon>eudicotyledons</taxon>
        <taxon>Gunneridae</taxon>
        <taxon>Pentapetalae</taxon>
        <taxon>rosids</taxon>
        <taxon>fabids</taxon>
        <taxon>Fabales</taxon>
        <taxon>Fabaceae</taxon>
        <taxon>Papilionoideae</taxon>
        <taxon>50 kb inversion clade</taxon>
        <taxon>NPAAA clade</taxon>
        <taxon>Hologalegina</taxon>
        <taxon>IRL clade</taxon>
        <taxon>Trifolieae</taxon>
        <taxon>Medicago</taxon>
    </lineage>
</organism>
<comment type="similarity">
    <text evidence="2">Belongs to the cullin family.</text>
</comment>
<dbReference type="GO" id="GO:0009867">
    <property type="term" value="P:jasmonic acid mediated signaling pathway"/>
    <property type="evidence" value="ECO:0007669"/>
    <property type="project" value="UniProtKB-ARBA"/>
</dbReference>
<dbReference type="Proteomes" id="UP000002051">
    <property type="component" value="Chromosome 4"/>
</dbReference>
<dbReference type="Pfam" id="PF00888">
    <property type="entry name" value="Cullin"/>
    <property type="match status" value="1"/>
</dbReference>
<protein>
    <submittedName>
        <fullName evidence="7">Cullin-like protein</fullName>
    </submittedName>
</protein>
<keyword evidence="9" id="KW-1185">Reference proteome</keyword>
<dbReference type="InterPro" id="IPR036296">
    <property type="entry name" value="SKP1-like_dim_sf"/>
</dbReference>
<evidence type="ECO:0000256" key="3">
    <source>
        <dbReference type="ARBA" id="ARBA00009993"/>
    </source>
</evidence>
<dbReference type="STRING" id="3880.A0A072URG7"/>
<dbReference type="HOGENOM" id="CLU_753102_0_0_1"/>